<feature type="compositionally biased region" description="Pro residues" evidence="1">
    <location>
        <begin position="619"/>
        <end position="634"/>
    </location>
</feature>
<feature type="compositionally biased region" description="Polar residues" evidence="1">
    <location>
        <begin position="260"/>
        <end position="274"/>
    </location>
</feature>
<feature type="compositionally biased region" description="Low complexity" evidence="1">
    <location>
        <begin position="580"/>
        <end position="597"/>
    </location>
</feature>
<feature type="compositionally biased region" description="Basic and acidic residues" evidence="1">
    <location>
        <begin position="282"/>
        <end position="295"/>
    </location>
</feature>
<feature type="compositionally biased region" description="Low complexity" evidence="1">
    <location>
        <begin position="771"/>
        <end position="792"/>
    </location>
</feature>
<feature type="region of interest" description="Disordered" evidence="1">
    <location>
        <begin position="496"/>
        <end position="822"/>
    </location>
</feature>
<feature type="compositionally biased region" description="Polar residues" evidence="1">
    <location>
        <begin position="505"/>
        <end position="520"/>
    </location>
</feature>
<accession>A0AAW0BEQ7</accession>
<sequence length="999" mass="109210">MVKGESQQSNRLAYLQNQLQDFQNTIQLDSKTYGQILRRYCGSFPVAPGLKPGAVRSHLAEKEPIDAPHQSFEDDQKAMEEYLSLRRRHNESHLESYAVAVQEGWVKDFVADLACRYHKRYPASLAHDKEPTKEHLAAVNDDAPDPETMYPLRRAGESDEEFETAVREHELLKEITRFRVAQIGRWMKYHYEKSCGIKSKDNPFSKLMTKLTGSSLAEPKRRKRAYDLWAQAHPEKVEELMCLEQLKLDAGKEEQGVDVSLTSDGGESPRNGNPESLDEVGEVDKGNEESSKGDESVDDDDGKKGKKGKGKGKKKKMTFLKKGENAFVRVQQDVIKKVFDNLPPDERKPWEEAVEQDWEQHVAAYKASLDAGFSTEPQARQDCISRLPSFAQPILDGIREATGMHCTLLVGGPEPADMGRLNLVSFHSGETLSIPALNFGEACQEGYRKLLIPLYGSYLRKCFTVEECKSRALPDKGLSLEAVLSAEVGVNFDALETPGIPRDTALQNTADSGTGSSGKPATQAAPRDGKDTRGGSGAKDSSQQPSTRSKKAQSSKDGASKSHSDGDVPTEVTSSPAGGANPDSSAVPSSPAAKHSPVPSPCQTPARRLKTVSPTSPISSPPFSPPLTVPPSTPPAASSPLYPPSPTGSIATIDLDIPPIEPDEEPADTLPIQQDEVPDEVPVRGTAGPIDPGVEERGRKRSNPDSLDTIGAVRSQPKRAKRGSKTASIPASPSSTAPAPTSASPRAASNTVQSKRKINAAGSSRASKIVSTPALPLSTAPAPISASAPATSNSEHPKTRSKRKVNGAGSSEQHPKKCAKGNRLPAPLVLPPDAPAYVQNLITMVKDTGMSERFQETITRYLRLEEKENYQGIGLKTSNRPDEVPQWYKRRRAVWYPKIEDLARFAQEFKSWFGTSSPPWRMDKGRSWAMVKRKNGDWDCLRVLGPNGIVAFLVALVWWQKAIKGLSQGENALPNSRLSELQSRFDAMFEEVEYTFESL</sequence>
<feature type="compositionally biased region" description="Basic residues" evidence="1">
    <location>
        <begin position="304"/>
        <end position="316"/>
    </location>
</feature>
<evidence type="ECO:0000256" key="1">
    <source>
        <dbReference type="SAM" id="MobiDB-lite"/>
    </source>
</evidence>
<proteinExistence type="predicted"/>
<organism evidence="2 3">
    <name type="scientific">Paramarasmius palmivorus</name>
    <dbReference type="NCBI Taxonomy" id="297713"/>
    <lineage>
        <taxon>Eukaryota</taxon>
        <taxon>Fungi</taxon>
        <taxon>Dikarya</taxon>
        <taxon>Basidiomycota</taxon>
        <taxon>Agaricomycotina</taxon>
        <taxon>Agaricomycetes</taxon>
        <taxon>Agaricomycetidae</taxon>
        <taxon>Agaricales</taxon>
        <taxon>Marasmiineae</taxon>
        <taxon>Marasmiaceae</taxon>
        <taxon>Paramarasmius</taxon>
    </lineage>
</organism>
<dbReference type="Proteomes" id="UP001383192">
    <property type="component" value="Unassembled WGS sequence"/>
</dbReference>
<feature type="compositionally biased region" description="Polar residues" evidence="1">
    <location>
        <begin position="761"/>
        <end position="770"/>
    </location>
</feature>
<feature type="region of interest" description="Disordered" evidence="1">
    <location>
        <begin position="253"/>
        <end position="316"/>
    </location>
</feature>
<feature type="compositionally biased region" description="Low complexity" evidence="1">
    <location>
        <begin position="726"/>
        <end position="749"/>
    </location>
</feature>
<comment type="caution">
    <text evidence="2">The sequence shown here is derived from an EMBL/GenBank/DDBJ whole genome shotgun (WGS) entry which is preliminary data.</text>
</comment>
<protein>
    <submittedName>
        <fullName evidence="2">SERTA domain-containing protein 3</fullName>
    </submittedName>
</protein>
<evidence type="ECO:0000313" key="2">
    <source>
        <dbReference type="EMBL" id="KAK7024194.1"/>
    </source>
</evidence>
<dbReference type="EMBL" id="JAYKXP010000130">
    <property type="protein sequence ID" value="KAK7024194.1"/>
    <property type="molecule type" value="Genomic_DNA"/>
</dbReference>
<evidence type="ECO:0000313" key="3">
    <source>
        <dbReference type="Proteomes" id="UP001383192"/>
    </source>
</evidence>
<name>A0AAW0BEQ7_9AGAR</name>
<reference evidence="2 3" key="1">
    <citation type="submission" date="2024-01" db="EMBL/GenBank/DDBJ databases">
        <title>A draft genome for a cacao thread blight-causing isolate of Paramarasmius palmivorus.</title>
        <authorList>
            <person name="Baruah I.K."/>
            <person name="Bukari Y."/>
            <person name="Amoako-Attah I."/>
            <person name="Meinhardt L.W."/>
            <person name="Bailey B.A."/>
            <person name="Cohen S.P."/>
        </authorList>
    </citation>
    <scope>NUCLEOTIDE SEQUENCE [LARGE SCALE GENOMIC DNA]</scope>
    <source>
        <strain evidence="2 3">GH-12</strain>
    </source>
</reference>
<keyword evidence="3" id="KW-1185">Reference proteome</keyword>
<dbReference type="AlphaFoldDB" id="A0AAW0BEQ7"/>
<gene>
    <name evidence="2" type="primary">RBT1_26</name>
    <name evidence="2" type="ORF">VNI00_016502</name>
</gene>